<evidence type="ECO:0000313" key="6">
    <source>
        <dbReference type="WBParaSite" id="PSAMB.scaffold1271size55132.g12249.t1"/>
    </source>
</evidence>
<feature type="compositionally biased region" description="Low complexity" evidence="2">
    <location>
        <begin position="235"/>
        <end position="272"/>
    </location>
</feature>
<sequence>MKDLERSVEFEIRAITYVAIACSGIAIIACLLMLPMAHNQMSNWQQKVQSQLYSIKSYSDDTWNDMMKIRDELKFDRKKMEQFAKTKKVRSKRQADESPEENYSDVTDSAPESESSILPENGDELAADRELKPSRVIEESEQVNQEQSHSPGTVPEVSPVETLEVSPVADTRPAQSQYSGSGKASTCPGIPGPPGPPGPPGHDGTDGGPGTDGSPGSNGENVKPAVYDAPCITCPSGPAGTPGRPGPRGRNGLKGPSGTAGNPGTPGTQGIPGTKGDGGEAGKNGKMGTKGAPGTDKLGGKGQPGPKGLVGLPGQSGPYGPNGKHGYCGEPGTGPGLPGGPGEVGNQGPPGPPGIPGEAGGPGPDAFYCPCPEKSALEKTPGYRAVKNL</sequence>
<keyword evidence="3" id="KW-1133">Transmembrane helix</keyword>
<feature type="compositionally biased region" description="Polar residues" evidence="2">
    <location>
        <begin position="142"/>
        <end position="151"/>
    </location>
</feature>
<feature type="compositionally biased region" description="Polar residues" evidence="2">
    <location>
        <begin position="173"/>
        <end position="184"/>
    </location>
</feature>
<evidence type="ECO:0000256" key="2">
    <source>
        <dbReference type="SAM" id="MobiDB-lite"/>
    </source>
</evidence>
<dbReference type="PROSITE" id="PS51257">
    <property type="entry name" value="PROKAR_LIPOPROTEIN"/>
    <property type="match status" value="1"/>
</dbReference>
<evidence type="ECO:0000256" key="1">
    <source>
        <dbReference type="ARBA" id="ARBA00022737"/>
    </source>
</evidence>
<keyword evidence="5" id="KW-1185">Reference proteome</keyword>
<evidence type="ECO:0000313" key="5">
    <source>
        <dbReference type="Proteomes" id="UP000887566"/>
    </source>
</evidence>
<dbReference type="SMART" id="SM01088">
    <property type="entry name" value="Col_cuticle_N"/>
    <property type="match status" value="1"/>
</dbReference>
<feature type="compositionally biased region" description="Polar residues" evidence="2">
    <location>
        <begin position="104"/>
        <end position="118"/>
    </location>
</feature>
<evidence type="ECO:0000259" key="4">
    <source>
        <dbReference type="SMART" id="SM01088"/>
    </source>
</evidence>
<proteinExistence type="predicted"/>
<feature type="compositionally biased region" description="Gly residues" evidence="2">
    <location>
        <begin position="329"/>
        <end position="345"/>
    </location>
</feature>
<feature type="region of interest" description="Disordered" evidence="2">
    <location>
        <begin position="139"/>
        <end position="363"/>
    </location>
</feature>
<evidence type="ECO:0000256" key="3">
    <source>
        <dbReference type="SAM" id="Phobius"/>
    </source>
</evidence>
<name>A0A914UUG2_9BILA</name>
<dbReference type="WBParaSite" id="PSAMB.scaffold1271size55132.g12249.t1">
    <property type="protein sequence ID" value="PSAMB.scaffold1271size55132.g12249.t1"/>
    <property type="gene ID" value="PSAMB.scaffold1271size55132.g12249"/>
</dbReference>
<feature type="domain" description="Nematode cuticle collagen N-terminal" evidence="4">
    <location>
        <begin position="14"/>
        <end position="66"/>
    </location>
</feature>
<dbReference type="Proteomes" id="UP000887566">
    <property type="component" value="Unplaced"/>
</dbReference>
<reference evidence="6" key="1">
    <citation type="submission" date="2022-11" db="UniProtKB">
        <authorList>
            <consortium name="WormBaseParasite"/>
        </authorList>
    </citation>
    <scope>IDENTIFICATION</scope>
</reference>
<organism evidence="5 6">
    <name type="scientific">Plectus sambesii</name>
    <dbReference type="NCBI Taxonomy" id="2011161"/>
    <lineage>
        <taxon>Eukaryota</taxon>
        <taxon>Metazoa</taxon>
        <taxon>Ecdysozoa</taxon>
        <taxon>Nematoda</taxon>
        <taxon>Chromadorea</taxon>
        <taxon>Plectida</taxon>
        <taxon>Plectina</taxon>
        <taxon>Plectoidea</taxon>
        <taxon>Plectidae</taxon>
        <taxon>Plectus</taxon>
    </lineage>
</organism>
<protein>
    <submittedName>
        <fullName evidence="6">Nematode cuticle collagen N-terminal domain-containing protein</fullName>
    </submittedName>
</protein>
<feature type="transmembrane region" description="Helical" evidence="3">
    <location>
        <begin position="12"/>
        <end position="34"/>
    </location>
</feature>
<feature type="compositionally biased region" description="Pro residues" evidence="2">
    <location>
        <begin position="190"/>
        <end position="200"/>
    </location>
</feature>
<dbReference type="PANTHER" id="PTHR24637">
    <property type="entry name" value="COLLAGEN"/>
    <property type="match status" value="1"/>
</dbReference>
<dbReference type="Pfam" id="PF01484">
    <property type="entry name" value="Col_cuticle_N"/>
    <property type="match status" value="1"/>
</dbReference>
<keyword evidence="1" id="KW-0677">Repeat</keyword>
<feature type="compositionally biased region" description="Low complexity" evidence="2">
    <location>
        <begin position="306"/>
        <end position="315"/>
    </location>
</feature>
<dbReference type="InterPro" id="IPR002486">
    <property type="entry name" value="Col_cuticle_N"/>
</dbReference>
<feature type="compositionally biased region" description="Gly residues" evidence="2">
    <location>
        <begin position="273"/>
        <end position="282"/>
    </location>
</feature>
<keyword evidence="3" id="KW-0812">Transmembrane</keyword>
<dbReference type="AlphaFoldDB" id="A0A914UUG2"/>
<dbReference type="GO" id="GO:0042302">
    <property type="term" value="F:structural constituent of cuticle"/>
    <property type="evidence" value="ECO:0007669"/>
    <property type="project" value="InterPro"/>
</dbReference>
<accession>A0A914UUG2</accession>
<keyword evidence="3" id="KW-0472">Membrane</keyword>
<feature type="region of interest" description="Disordered" evidence="2">
    <location>
        <begin position="85"/>
        <end position="124"/>
    </location>
</feature>
<dbReference type="PANTHER" id="PTHR24637:SF377">
    <property type="entry name" value="COLLAGEN TYPE IX ALPHA 1 CHAIN"/>
    <property type="match status" value="1"/>
</dbReference>